<gene>
    <name evidence="4" type="ORF">GCM10008938_04650</name>
</gene>
<keyword evidence="1" id="KW-0560">Oxidoreductase</keyword>
<protein>
    <submittedName>
        <fullName evidence="4">Dehydrogenase</fullName>
    </submittedName>
</protein>
<evidence type="ECO:0000313" key="4">
    <source>
        <dbReference type="EMBL" id="GGJ21521.1"/>
    </source>
</evidence>
<dbReference type="Gene3D" id="3.30.360.10">
    <property type="entry name" value="Dihydrodipicolinate Reductase, domain 2"/>
    <property type="match status" value="1"/>
</dbReference>
<dbReference type="Proteomes" id="UP000632222">
    <property type="component" value="Unassembled WGS sequence"/>
</dbReference>
<keyword evidence="5" id="KW-1185">Reference proteome</keyword>
<dbReference type="Gene3D" id="3.40.50.720">
    <property type="entry name" value="NAD(P)-binding Rossmann-like Domain"/>
    <property type="match status" value="1"/>
</dbReference>
<dbReference type="SUPFAM" id="SSF51735">
    <property type="entry name" value="NAD(P)-binding Rossmann-fold domains"/>
    <property type="match status" value="1"/>
</dbReference>
<accession>A0ABQ2CUG7</accession>
<dbReference type="InterPro" id="IPR055170">
    <property type="entry name" value="GFO_IDH_MocA-like_dom"/>
</dbReference>
<evidence type="ECO:0000313" key="5">
    <source>
        <dbReference type="Proteomes" id="UP000632222"/>
    </source>
</evidence>
<feature type="domain" description="Gfo/Idh/MocA-like oxidoreductase N-terminal" evidence="2">
    <location>
        <begin position="5"/>
        <end position="117"/>
    </location>
</feature>
<dbReference type="PANTHER" id="PTHR43818:SF11">
    <property type="entry name" value="BCDNA.GH03377"/>
    <property type="match status" value="1"/>
</dbReference>
<dbReference type="Pfam" id="PF22725">
    <property type="entry name" value="GFO_IDH_MocA_C3"/>
    <property type="match status" value="1"/>
</dbReference>
<sequence length="363" mass="39515">MKHAIGIIGAGNISSIYLENAARFRNTRVLALADLNLDRARSQAEKYGVPQVLTVQELLAHPEIEAVVNLTIPAAHADIALQAIRAGKHVYNEKPLSIKLDEARTLLEEAKARNLRVGCAPDTFLGGGLQNARKLLDDGTIGEVIGFHAAMLSRGPEKWHPDPEFFYQPGAGPLFDMGPYYLTAIAALLGPVHSVSGFSRASFPERTIGSGTKQGQNITVNTPTHVTASLQLHSGVIGTLTTSFDTHWDKYDTLVIYGSEGTLVLPDPNNFGGVTRLWKDGQWTEIQPVHGFTANSRGVGLSDLLYAHDEDRPHRSSGDLAYHVLETMHAILESSEKRCAVDLESAPQRPEALALDSQQQMME</sequence>
<evidence type="ECO:0000256" key="1">
    <source>
        <dbReference type="ARBA" id="ARBA00023002"/>
    </source>
</evidence>
<dbReference type="EMBL" id="BMOD01000001">
    <property type="protein sequence ID" value="GGJ21521.1"/>
    <property type="molecule type" value="Genomic_DNA"/>
</dbReference>
<dbReference type="InterPro" id="IPR050463">
    <property type="entry name" value="Gfo/Idh/MocA_oxidrdct_glycsds"/>
</dbReference>
<proteinExistence type="predicted"/>
<organism evidence="4 5">
    <name type="scientific">Deinococcus roseus</name>
    <dbReference type="NCBI Taxonomy" id="392414"/>
    <lineage>
        <taxon>Bacteria</taxon>
        <taxon>Thermotogati</taxon>
        <taxon>Deinococcota</taxon>
        <taxon>Deinococci</taxon>
        <taxon>Deinococcales</taxon>
        <taxon>Deinococcaceae</taxon>
        <taxon>Deinococcus</taxon>
    </lineage>
</organism>
<reference evidence="5" key="1">
    <citation type="journal article" date="2019" name="Int. J. Syst. Evol. Microbiol.">
        <title>The Global Catalogue of Microorganisms (GCM) 10K type strain sequencing project: providing services to taxonomists for standard genome sequencing and annotation.</title>
        <authorList>
            <consortium name="The Broad Institute Genomics Platform"/>
            <consortium name="The Broad Institute Genome Sequencing Center for Infectious Disease"/>
            <person name="Wu L."/>
            <person name="Ma J."/>
        </authorList>
    </citation>
    <scope>NUCLEOTIDE SEQUENCE [LARGE SCALE GENOMIC DNA]</scope>
    <source>
        <strain evidence="5">JCM 14370</strain>
    </source>
</reference>
<dbReference type="InterPro" id="IPR000683">
    <property type="entry name" value="Gfo/Idh/MocA-like_OxRdtase_N"/>
</dbReference>
<dbReference type="PANTHER" id="PTHR43818">
    <property type="entry name" value="BCDNA.GH03377"/>
    <property type="match status" value="1"/>
</dbReference>
<name>A0ABQ2CUG7_9DEIO</name>
<dbReference type="RefSeq" id="WP_188999206.1">
    <property type="nucleotide sequence ID" value="NZ_BMOD01000001.1"/>
</dbReference>
<evidence type="ECO:0000259" key="2">
    <source>
        <dbReference type="Pfam" id="PF01408"/>
    </source>
</evidence>
<dbReference type="InterPro" id="IPR036291">
    <property type="entry name" value="NAD(P)-bd_dom_sf"/>
</dbReference>
<dbReference type="SUPFAM" id="SSF55347">
    <property type="entry name" value="Glyceraldehyde-3-phosphate dehydrogenase-like, C-terminal domain"/>
    <property type="match status" value="1"/>
</dbReference>
<dbReference type="Pfam" id="PF01408">
    <property type="entry name" value="GFO_IDH_MocA"/>
    <property type="match status" value="1"/>
</dbReference>
<feature type="domain" description="GFO/IDH/MocA-like oxidoreductase" evidence="3">
    <location>
        <begin position="130"/>
        <end position="263"/>
    </location>
</feature>
<comment type="caution">
    <text evidence="4">The sequence shown here is derived from an EMBL/GenBank/DDBJ whole genome shotgun (WGS) entry which is preliminary data.</text>
</comment>
<evidence type="ECO:0000259" key="3">
    <source>
        <dbReference type="Pfam" id="PF22725"/>
    </source>
</evidence>